<proteinExistence type="predicted"/>
<organism evidence="1 2">
    <name type="scientific">Thomasclavelia ramosa</name>
    <dbReference type="NCBI Taxonomy" id="1547"/>
    <lineage>
        <taxon>Bacteria</taxon>
        <taxon>Bacillati</taxon>
        <taxon>Bacillota</taxon>
        <taxon>Erysipelotrichia</taxon>
        <taxon>Erysipelotrichales</taxon>
        <taxon>Coprobacillaceae</taxon>
        <taxon>Thomasclavelia</taxon>
    </lineage>
</organism>
<dbReference type="Proteomes" id="UP001211987">
    <property type="component" value="Unassembled WGS sequence"/>
</dbReference>
<accession>A0AB35IMX1</accession>
<dbReference type="RefSeq" id="WP_233520987.1">
    <property type="nucleotide sequence ID" value="NZ_JAQLKE010000040.1"/>
</dbReference>
<protein>
    <submittedName>
        <fullName evidence="1">Uncharacterized protein</fullName>
    </submittedName>
</protein>
<evidence type="ECO:0000313" key="2">
    <source>
        <dbReference type="Proteomes" id="UP001211987"/>
    </source>
</evidence>
<gene>
    <name evidence="1" type="ORF">PM738_16640</name>
</gene>
<dbReference type="AlphaFoldDB" id="A0AB35IMX1"/>
<dbReference type="EMBL" id="JAQLKE010000040">
    <property type="protein sequence ID" value="MDB7085437.1"/>
    <property type="molecule type" value="Genomic_DNA"/>
</dbReference>
<name>A0AB35IMX1_9FIRM</name>
<evidence type="ECO:0000313" key="1">
    <source>
        <dbReference type="EMBL" id="MDB7085437.1"/>
    </source>
</evidence>
<comment type="caution">
    <text evidence="1">The sequence shown here is derived from an EMBL/GenBank/DDBJ whole genome shotgun (WGS) entry which is preliminary data.</text>
</comment>
<sequence length="103" mass="11623">MKNNFDTNELSVLTEVCNILKKHKKNAIDAPSTLDINKLAQDLLEEIIKGNGDKKIFISSDDEGNSYHRLFYTIDTAPEFLDEIKADSPCMENFSNEQISLLG</sequence>
<reference evidence="1" key="1">
    <citation type="submission" date="2023-01" db="EMBL/GenBank/DDBJ databases">
        <title>Human gut microbiome strain richness.</title>
        <authorList>
            <person name="Chen-Liaw A."/>
        </authorList>
    </citation>
    <scope>NUCLEOTIDE SEQUENCE</scope>
    <source>
        <strain evidence="1">1001217st2_G6_1001217B_191108</strain>
    </source>
</reference>